<keyword evidence="2" id="KW-1133">Transmembrane helix</keyword>
<name>A0A1I7TN11_9PELO</name>
<proteinExistence type="predicted"/>
<dbReference type="AlphaFoldDB" id="A0A1I7TN11"/>
<keyword evidence="2" id="KW-0472">Membrane</keyword>
<protein>
    <submittedName>
        <fullName evidence="4">Protein kinase domain-containing protein</fullName>
    </submittedName>
</protein>
<feature type="compositionally biased region" description="Low complexity" evidence="1">
    <location>
        <begin position="753"/>
        <end position="786"/>
    </location>
</feature>
<accession>A0A1I7TN11</accession>
<sequence length="1063" mass="117320">MDRFINVANMDSRVQLIEKNVNGTFWSASSKMQFDAYDSFVNASFNSQYFHIDIAQCELLFGNSLESLLFMTTNRTSDGHSALTFSLYDNANMTLVEEGIEFQGINGRRIYIKSETWVRPVEKTISLGLSDENISGETAVELKIIAPVHMTSVRFVGAELLIKYGPNVVAIDPNFQKVIVYNDHYSYCLDTKSPGNLHVSFGNGLIHLDDGSSDFHVAVSPVDATVNSRSLSKTQVDRGDGPIFISGVPIYETGIKVNSLLLTLQLNNNGMMRADATGSEILMKTSIQNVGLTTEHQEIRITGGVPGLIIESGDVRFEVTRLSNPMAFTFLPGFSLPEDRFENIGPYSGSSRYSRPLPPLPVIVSPVIISAPGSNVPAPPLPPPMIAPAPPPPKIALPPDLLKFAADIAPVKKNHNATTTTLIPTTLKTTLTTTTMTTTKEDEDDEPSEKEAAKAKRRKEKMYREWESEENNVDNDGDTKEETFTYPNGTTVTRLINIRRKVTTKIVYKHRVEEDENGNNSTNPPFVFPDPEHLNYTKLATDCKGNEINFNLSNPFETSTGYHLVTFPTVGLPDQDTTTTRIPSTDNDFITETPTSEITLPTNPVTEVTVTPNPDSWSTESTTTIGSAIDTTIETTIETTTEVTSSTLQEDMTSQLPEESSTTSENQPLETTPGIETTTEEGSTINPDLLTSTENSVTEIETSTSEVSQTTEQVELTTEPILTETSTISTDISTDNPLTTSSADLAETTTVDLQSTSEPSETLLTTQETETSTETSVPTESQETTTIGDTTTIIMTTETYPLPSQLSTDDFVIGHWFSTEEVRTETTTEPSEIGITVSLGNVDFATTTEPEDGVPLPNELNINGESTPATTLETSTLEKGRKMLILKLQVPDDVDVNSSQFIRNITSSLRRLVRDVSTELKKRRKRAADVMSDETSEVYSIPVKVENITKTLNITVVTFALQFDPEVNDGEYELENALHNVNTNDLHRYFAYEPIEKISIDRPEIDEQKLREVLIASVVAFLLFLIIVFLYLKKKGILEKVFRKCDRIRCNALATRPSAFSPN</sequence>
<feature type="compositionally biased region" description="Polar residues" evidence="1">
    <location>
        <begin position="648"/>
        <end position="669"/>
    </location>
</feature>
<keyword evidence="3" id="KW-1185">Reference proteome</keyword>
<feature type="region of interest" description="Disordered" evidence="1">
    <location>
        <begin position="575"/>
        <end position="600"/>
    </location>
</feature>
<feature type="transmembrane region" description="Helical" evidence="2">
    <location>
        <begin position="1013"/>
        <end position="1032"/>
    </location>
</feature>
<evidence type="ECO:0000256" key="2">
    <source>
        <dbReference type="SAM" id="Phobius"/>
    </source>
</evidence>
<evidence type="ECO:0000313" key="3">
    <source>
        <dbReference type="Proteomes" id="UP000095282"/>
    </source>
</evidence>
<dbReference type="WBParaSite" id="Csp11.Scaffold629.g10055.t1">
    <property type="protein sequence ID" value="Csp11.Scaffold629.g10055.t1"/>
    <property type="gene ID" value="Csp11.Scaffold629.g10055"/>
</dbReference>
<feature type="compositionally biased region" description="Polar residues" evidence="1">
    <location>
        <begin position="736"/>
        <end position="752"/>
    </location>
</feature>
<feature type="compositionally biased region" description="Acidic residues" evidence="1">
    <location>
        <begin position="467"/>
        <end position="476"/>
    </location>
</feature>
<dbReference type="eggNOG" id="ENOG502T1MR">
    <property type="taxonomic scope" value="Eukaryota"/>
</dbReference>
<evidence type="ECO:0000313" key="4">
    <source>
        <dbReference type="WBParaSite" id="Csp11.Scaffold629.g10055.t1"/>
    </source>
</evidence>
<reference evidence="4" key="1">
    <citation type="submission" date="2016-11" db="UniProtKB">
        <authorList>
            <consortium name="WormBaseParasite"/>
        </authorList>
    </citation>
    <scope>IDENTIFICATION</scope>
</reference>
<feature type="compositionally biased region" description="Low complexity" evidence="1">
    <location>
        <begin position="725"/>
        <end position="735"/>
    </location>
</feature>
<feature type="region of interest" description="Disordered" evidence="1">
    <location>
        <begin position="640"/>
        <end position="786"/>
    </location>
</feature>
<dbReference type="Proteomes" id="UP000095282">
    <property type="component" value="Unplaced"/>
</dbReference>
<feature type="region of interest" description="Disordered" evidence="1">
    <location>
        <begin position="436"/>
        <end position="485"/>
    </location>
</feature>
<feature type="compositionally biased region" description="Low complexity" evidence="1">
    <location>
        <begin position="670"/>
        <end position="715"/>
    </location>
</feature>
<evidence type="ECO:0000256" key="1">
    <source>
        <dbReference type="SAM" id="MobiDB-lite"/>
    </source>
</evidence>
<organism evidence="3 4">
    <name type="scientific">Caenorhabditis tropicalis</name>
    <dbReference type="NCBI Taxonomy" id="1561998"/>
    <lineage>
        <taxon>Eukaryota</taxon>
        <taxon>Metazoa</taxon>
        <taxon>Ecdysozoa</taxon>
        <taxon>Nematoda</taxon>
        <taxon>Chromadorea</taxon>
        <taxon>Rhabditida</taxon>
        <taxon>Rhabditina</taxon>
        <taxon>Rhabditomorpha</taxon>
        <taxon>Rhabditoidea</taxon>
        <taxon>Rhabditidae</taxon>
        <taxon>Peloderinae</taxon>
        <taxon>Caenorhabditis</taxon>
    </lineage>
</organism>
<keyword evidence="2" id="KW-0812">Transmembrane</keyword>